<organism evidence="2 3">
    <name type="scientific">Vibrio jasicida</name>
    <dbReference type="NCBI Taxonomy" id="766224"/>
    <lineage>
        <taxon>Bacteria</taxon>
        <taxon>Pseudomonadati</taxon>
        <taxon>Pseudomonadota</taxon>
        <taxon>Gammaproteobacteria</taxon>
        <taxon>Vibrionales</taxon>
        <taxon>Vibrionaceae</taxon>
        <taxon>Vibrio</taxon>
    </lineage>
</organism>
<accession>A0AAU9QXL8</accession>
<protein>
    <submittedName>
        <fullName evidence="2">Uncharacterized protein</fullName>
    </submittedName>
</protein>
<comment type="caution">
    <text evidence="2">The sequence shown here is derived from an EMBL/GenBank/DDBJ whole genome shotgun (WGS) entry which is preliminary data.</text>
</comment>
<gene>
    <name evidence="2" type="ORF">THF1A12_720010</name>
</gene>
<sequence length="93" mass="9919">MGNNTELDNSAVDDSLEELTDKINITVLPSDPTVVVSNEIDLHSVTDALNSLTVEVKDQQEQLKSIANPNVADWAMVLSTAISLVVAVVALLC</sequence>
<evidence type="ECO:0000313" key="3">
    <source>
        <dbReference type="Proteomes" id="UP001295462"/>
    </source>
</evidence>
<keyword evidence="1" id="KW-0812">Transmembrane</keyword>
<dbReference type="RefSeq" id="WP_409590267.1">
    <property type="nucleotide sequence ID" value="NZ_CAKMTZ010000127.1"/>
</dbReference>
<evidence type="ECO:0000256" key="1">
    <source>
        <dbReference type="SAM" id="Phobius"/>
    </source>
</evidence>
<evidence type="ECO:0000313" key="2">
    <source>
        <dbReference type="EMBL" id="CAH1603578.1"/>
    </source>
</evidence>
<dbReference type="Proteomes" id="UP001295462">
    <property type="component" value="Unassembled WGS sequence"/>
</dbReference>
<dbReference type="EMBL" id="CAKMUD010000130">
    <property type="protein sequence ID" value="CAH1603578.1"/>
    <property type="molecule type" value="Genomic_DNA"/>
</dbReference>
<dbReference type="AlphaFoldDB" id="A0AAU9QXL8"/>
<name>A0AAU9QXL8_9VIBR</name>
<keyword evidence="1" id="KW-0472">Membrane</keyword>
<reference evidence="2" key="1">
    <citation type="submission" date="2022-01" db="EMBL/GenBank/DDBJ databases">
        <authorList>
            <person name="Lagorce A."/>
        </authorList>
    </citation>
    <scope>NUCLEOTIDE SEQUENCE</scope>
    <source>
        <strain evidence="2">Th15_F1_A12</strain>
    </source>
</reference>
<proteinExistence type="predicted"/>
<keyword evidence="1" id="KW-1133">Transmembrane helix</keyword>
<feature type="transmembrane region" description="Helical" evidence="1">
    <location>
        <begin position="74"/>
        <end position="92"/>
    </location>
</feature>